<proteinExistence type="predicted"/>
<feature type="domain" description="Integrase catalytic" evidence="2">
    <location>
        <begin position="239"/>
        <end position="359"/>
    </location>
</feature>
<reference evidence="3 4" key="1">
    <citation type="journal article" date="2018" name="Elife">
        <title>Firefly genomes illuminate parallel origins of bioluminescence in beetles.</title>
        <authorList>
            <person name="Fallon T.R."/>
            <person name="Lower S.E."/>
            <person name="Chang C.H."/>
            <person name="Bessho-Uehara M."/>
            <person name="Martin G.J."/>
            <person name="Bewick A.J."/>
            <person name="Behringer M."/>
            <person name="Debat H.J."/>
            <person name="Wong I."/>
            <person name="Day J.C."/>
            <person name="Suvorov A."/>
            <person name="Silva C.J."/>
            <person name="Stanger-Hall K.F."/>
            <person name="Hall D.W."/>
            <person name="Schmitz R.J."/>
            <person name="Nelson D.R."/>
            <person name="Lewis S.M."/>
            <person name="Shigenobu S."/>
            <person name="Bybee S.M."/>
            <person name="Larracuente A.M."/>
            <person name="Oba Y."/>
            <person name="Weng J.K."/>
        </authorList>
    </citation>
    <scope>NUCLEOTIDE SEQUENCE [LARGE SCALE GENOMIC DNA]</scope>
    <source>
        <strain evidence="3">1611_PpyrPB1</strain>
        <tissue evidence="3">Whole body</tissue>
    </source>
</reference>
<accession>A0A5N4AH16</accession>
<dbReference type="GO" id="GO:0003676">
    <property type="term" value="F:nucleic acid binding"/>
    <property type="evidence" value="ECO:0007669"/>
    <property type="project" value="InterPro"/>
</dbReference>
<evidence type="ECO:0000259" key="2">
    <source>
        <dbReference type="PROSITE" id="PS50994"/>
    </source>
</evidence>
<dbReference type="InterPro" id="IPR001584">
    <property type="entry name" value="Integrase_cat-core"/>
</dbReference>
<dbReference type="InterPro" id="IPR036397">
    <property type="entry name" value="RNaseH_sf"/>
</dbReference>
<dbReference type="InterPro" id="IPR050951">
    <property type="entry name" value="Retrovirus_Pol_polyprotein"/>
</dbReference>
<gene>
    <name evidence="3" type="ORF">PPYR_10696</name>
</gene>
<dbReference type="EMBL" id="VVIM01000007">
    <property type="protein sequence ID" value="KAB0796635.1"/>
    <property type="molecule type" value="Genomic_DNA"/>
</dbReference>
<dbReference type="AlphaFoldDB" id="A0A5N4AH16"/>
<evidence type="ECO:0000256" key="1">
    <source>
        <dbReference type="ARBA" id="ARBA00012493"/>
    </source>
</evidence>
<dbReference type="FunFam" id="1.10.340.70:FF:000001">
    <property type="entry name" value="Retrovirus-related Pol polyprotein from transposon gypsy-like Protein"/>
    <property type="match status" value="1"/>
</dbReference>
<dbReference type="PANTHER" id="PTHR37984">
    <property type="entry name" value="PROTEIN CBG26694"/>
    <property type="match status" value="1"/>
</dbReference>
<dbReference type="Pfam" id="PF00665">
    <property type="entry name" value="rve"/>
    <property type="match status" value="1"/>
</dbReference>
<dbReference type="SUPFAM" id="SSF53098">
    <property type="entry name" value="Ribonuclease H-like"/>
    <property type="match status" value="1"/>
</dbReference>
<keyword evidence="4" id="KW-1185">Reference proteome</keyword>
<protein>
    <recommendedName>
        <fullName evidence="1">RNA-directed DNA polymerase</fullName>
        <ecNumber evidence="1">2.7.7.49</ecNumber>
    </recommendedName>
</protein>
<dbReference type="InterPro" id="IPR012337">
    <property type="entry name" value="RNaseH-like_sf"/>
</dbReference>
<dbReference type="Gene3D" id="3.30.420.10">
    <property type="entry name" value="Ribonuclease H-like superfamily/Ribonuclease H"/>
    <property type="match status" value="1"/>
</dbReference>
<evidence type="ECO:0000313" key="3">
    <source>
        <dbReference type="EMBL" id="KAB0796635.1"/>
    </source>
</evidence>
<dbReference type="GO" id="GO:0003964">
    <property type="term" value="F:RNA-directed DNA polymerase activity"/>
    <property type="evidence" value="ECO:0007669"/>
    <property type="project" value="UniProtKB-EC"/>
</dbReference>
<dbReference type="Pfam" id="PF17921">
    <property type="entry name" value="Integrase_H2C2"/>
    <property type="match status" value="1"/>
</dbReference>
<dbReference type="Gene3D" id="1.10.340.70">
    <property type="match status" value="1"/>
</dbReference>
<evidence type="ECO:0000313" key="4">
    <source>
        <dbReference type="Proteomes" id="UP000327044"/>
    </source>
</evidence>
<organism evidence="3 4">
    <name type="scientific">Photinus pyralis</name>
    <name type="common">Common eastern firefly</name>
    <name type="synonym">Lampyris pyralis</name>
    <dbReference type="NCBI Taxonomy" id="7054"/>
    <lineage>
        <taxon>Eukaryota</taxon>
        <taxon>Metazoa</taxon>
        <taxon>Ecdysozoa</taxon>
        <taxon>Arthropoda</taxon>
        <taxon>Hexapoda</taxon>
        <taxon>Insecta</taxon>
        <taxon>Pterygota</taxon>
        <taxon>Neoptera</taxon>
        <taxon>Endopterygota</taxon>
        <taxon>Coleoptera</taxon>
        <taxon>Polyphaga</taxon>
        <taxon>Elateriformia</taxon>
        <taxon>Elateroidea</taxon>
        <taxon>Lampyridae</taxon>
        <taxon>Lampyrinae</taxon>
        <taxon>Photinus</taxon>
    </lineage>
</organism>
<dbReference type="InParanoid" id="A0A5N4AH16"/>
<dbReference type="GO" id="GO:0015074">
    <property type="term" value="P:DNA integration"/>
    <property type="evidence" value="ECO:0007669"/>
    <property type="project" value="InterPro"/>
</dbReference>
<dbReference type="EC" id="2.7.7.49" evidence="1"/>
<comment type="caution">
    <text evidence="3">The sequence shown here is derived from an EMBL/GenBank/DDBJ whole genome shotgun (WGS) entry which is preliminary data.</text>
</comment>
<dbReference type="PANTHER" id="PTHR37984:SF5">
    <property type="entry name" value="PROTEIN NYNRIN-LIKE"/>
    <property type="match status" value="1"/>
</dbReference>
<dbReference type="Proteomes" id="UP000327044">
    <property type="component" value="Unassembled WGS sequence"/>
</dbReference>
<sequence>MCETLFKHLYEELRVIHRNLLKDSVSRRNDPGTTEQREFEEIRDNFNKNPSSEDIRKQVKQYVEAILKYFELINQILDDRIKECKLDRQALELGTHSETDIQDSRSTSSLSESLRDLEYICKQNNIPELIVIKKNQNAFYPNRFCINKNFLNEIIKIGKQLKTRNLKISILKDIEHITDKDTQQLIINDFHMLPTGGHAGINRTYNNIKRYYFWNGLQKDVQNFIRKCDDCQRYKHSNAKIEPMEITTTATSAYQKVYLDLIGPLEPDEKNHKYILTLQCELSKFVEAYPLINKEANTVAEAFVQNFILRYGVPDEIVTDKGTEFLNSTLTEVCKILKIKKTKFNSIPPPNFRLFGKFS</sequence>
<name>A0A5N4AH16_PHOPY</name>
<dbReference type="PROSITE" id="PS50994">
    <property type="entry name" value="INTEGRASE"/>
    <property type="match status" value="1"/>
</dbReference>
<dbReference type="InterPro" id="IPR041588">
    <property type="entry name" value="Integrase_H2C2"/>
</dbReference>